<protein>
    <recommendedName>
        <fullName evidence="4">Mammalian ependymin-related protein 1-like</fullName>
    </recommendedName>
</protein>
<accession>A0ABD3WLP9</accession>
<gene>
    <name evidence="2" type="ORF">ACJMK2_037840</name>
</gene>
<dbReference type="InterPro" id="IPR001299">
    <property type="entry name" value="Ependymin"/>
</dbReference>
<dbReference type="Pfam" id="PF00811">
    <property type="entry name" value="Ependymin"/>
    <property type="match status" value="1"/>
</dbReference>
<evidence type="ECO:0000313" key="2">
    <source>
        <dbReference type="EMBL" id="KAL3874884.1"/>
    </source>
</evidence>
<feature type="signal peptide" evidence="1">
    <location>
        <begin position="1"/>
        <end position="16"/>
    </location>
</feature>
<evidence type="ECO:0000256" key="1">
    <source>
        <dbReference type="SAM" id="SignalP"/>
    </source>
</evidence>
<keyword evidence="1" id="KW-0732">Signal</keyword>
<evidence type="ECO:0008006" key="4">
    <source>
        <dbReference type="Google" id="ProtNLM"/>
    </source>
</evidence>
<evidence type="ECO:0000313" key="3">
    <source>
        <dbReference type="Proteomes" id="UP001634394"/>
    </source>
</evidence>
<dbReference type="AlphaFoldDB" id="A0ABD3WLP9"/>
<reference evidence="2 3" key="1">
    <citation type="submission" date="2024-11" db="EMBL/GenBank/DDBJ databases">
        <title>Chromosome-level genome assembly of the freshwater bivalve Anodonta woodiana.</title>
        <authorList>
            <person name="Chen X."/>
        </authorList>
    </citation>
    <scope>NUCLEOTIDE SEQUENCE [LARGE SCALE GENOMIC DNA]</scope>
    <source>
        <strain evidence="2">MN2024</strain>
        <tissue evidence="2">Gills</tissue>
    </source>
</reference>
<dbReference type="Proteomes" id="UP001634394">
    <property type="component" value="Unassembled WGS sequence"/>
</dbReference>
<dbReference type="SMART" id="SM00026">
    <property type="entry name" value="EPEND"/>
    <property type="match status" value="1"/>
</dbReference>
<feature type="chain" id="PRO_5044800067" description="Mammalian ependymin-related protein 1-like" evidence="1">
    <location>
        <begin position="17"/>
        <end position="193"/>
    </location>
</feature>
<keyword evidence="3" id="KW-1185">Reference proteome</keyword>
<comment type="caution">
    <text evidence="2">The sequence shown here is derived from an EMBL/GenBank/DDBJ whole genome shotgun (WGS) entry which is preliminary data.</text>
</comment>
<organism evidence="2 3">
    <name type="scientific">Sinanodonta woodiana</name>
    <name type="common">Chinese pond mussel</name>
    <name type="synonym">Anodonta woodiana</name>
    <dbReference type="NCBI Taxonomy" id="1069815"/>
    <lineage>
        <taxon>Eukaryota</taxon>
        <taxon>Metazoa</taxon>
        <taxon>Spiralia</taxon>
        <taxon>Lophotrochozoa</taxon>
        <taxon>Mollusca</taxon>
        <taxon>Bivalvia</taxon>
        <taxon>Autobranchia</taxon>
        <taxon>Heteroconchia</taxon>
        <taxon>Palaeoheterodonta</taxon>
        <taxon>Unionida</taxon>
        <taxon>Unionoidea</taxon>
        <taxon>Unionidae</taxon>
        <taxon>Unioninae</taxon>
        <taxon>Sinanodonta</taxon>
    </lineage>
</organism>
<name>A0ABD3WLP9_SINWO</name>
<sequence length="193" mass="21585">MKICIVLLSVLAYTAAQVVQPCNSPPQWEGRVAAGDRQTKFAEYARISYDETDQRVRVIEEQDQGSQKNFYDTLYLHNVGLKYQLNLVTKKCNITTLTEPFRTRGVPPFARFLFTGTIGAAGIPNEHFVIQAYDGQFQDGTRFGVTVTYPDCVPVEGTIFSNSSGILHFQYIGMSIGISDPSVFIPPTECFKH</sequence>
<dbReference type="PRINTS" id="PR00317">
    <property type="entry name" value="EPENDYMIN"/>
</dbReference>
<dbReference type="PANTHER" id="PTHR10697">
    <property type="entry name" value="MAMMALIAN EPENDYMIN-RELATED PROTEIN 1"/>
    <property type="match status" value="1"/>
</dbReference>
<dbReference type="PANTHER" id="PTHR10697:SF1">
    <property type="entry name" value="MAMMALIAN EPENDYMIN-RELATED PROTEIN 1"/>
    <property type="match status" value="1"/>
</dbReference>
<proteinExistence type="predicted"/>
<dbReference type="EMBL" id="JBJQND010000006">
    <property type="protein sequence ID" value="KAL3874884.1"/>
    <property type="molecule type" value="Genomic_DNA"/>
</dbReference>